<keyword evidence="1" id="KW-1133">Transmembrane helix</keyword>
<dbReference type="AlphaFoldDB" id="A0A0R2FU08"/>
<keyword evidence="4" id="KW-1185">Reference proteome</keyword>
<dbReference type="RefSeq" id="WP_057769321.1">
    <property type="nucleotide sequence ID" value="NZ_JQAT01000003.1"/>
</dbReference>
<evidence type="ECO:0000256" key="1">
    <source>
        <dbReference type="SAM" id="Phobius"/>
    </source>
</evidence>
<feature type="transmembrane region" description="Helical" evidence="1">
    <location>
        <begin position="193"/>
        <end position="214"/>
    </location>
</feature>
<sequence length="431" mass="48534">MQKLKLGWMYKFLVTLFLIMIVLLTNTVYSRSGRFGSLLGEMLIVGSALLSILSIILLYRAKINILKSIQLFGCEIIVIMGLLGSNLIKGTFSLSLIMKLVVFPLLCFPIIHVFLVSGEPMYPLKSLRIVIEWIMGISTIIYFLSLFISLPSIITVSYAWGTSQTANGILGMQFFTQGSTQFLGMTVLRNTGIFTEAPMSGFVCSLALLILLFIEKKSIFSFSSIVLIICGLTTTSTTVLTVIIFAVFLKLYTSRFKRYTVLIAVALIPIIFIAIESIWASKVAANSGSVDVRFDDLYAGVKTWIVHPILGWGWSNEDAYLPYISPERLNFYGNSGFSSGIFFVLITGGLVEFFFYYIVPYFEFAKISLDNMFFILILLYIFLISIALNSYYIIMFLNQFCLMYAIYNKNTVKIEKEILSMTGEANRPLHV</sequence>
<accession>A0A0R2FU08</accession>
<feature type="transmembrane region" description="Helical" evidence="1">
    <location>
        <begin position="35"/>
        <end position="59"/>
    </location>
</feature>
<proteinExistence type="predicted"/>
<dbReference type="Proteomes" id="UP000051751">
    <property type="component" value="Unassembled WGS sequence"/>
</dbReference>
<feature type="transmembrane region" description="Helical" evidence="1">
    <location>
        <begin position="12"/>
        <end position="29"/>
    </location>
</feature>
<dbReference type="EMBL" id="JQAZ01000003">
    <property type="protein sequence ID" value="KRN31858.1"/>
    <property type="molecule type" value="Genomic_DNA"/>
</dbReference>
<feature type="transmembrane region" description="Helical" evidence="1">
    <location>
        <begin position="129"/>
        <end position="154"/>
    </location>
</feature>
<reference evidence="4 5" key="1">
    <citation type="journal article" date="2015" name="Genome Announc.">
        <title>Expanding the biotechnology potential of lactobacilli through comparative genomics of 213 strains and associated genera.</title>
        <authorList>
            <person name="Sun Z."/>
            <person name="Harris H.M."/>
            <person name="McCann A."/>
            <person name="Guo C."/>
            <person name="Argimon S."/>
            <person name="Zhang W."/>
            <person name="Yang X."/>
            <person name="Jeffery I.B."/>
            <person name="Cooney J.C."/>
            <person name="Kagawa T.F."/>
            <person name="Liu W."/>
            <person name="Song Y."/>
            <person name="Salvetti E."/>
            <person name="Wrobel A."/>
            <person name="Rasinkangas P."/>
            <person name="Parkhill J."/>
            <person name="Rea M.C."/>
            <person name="O'Sullivan O."/>
            <person name="Ritari J."/>
            <person name="Douillard F.P."/>
            <person name="Paul Ross R."/>
            <person name="Yang R."/>
            <person name="Briner A.E."/>
            <person name="Felis G.E."/>
            <person name="de Vos W.M."/>
            <person name="Barrangou R."/>
            <person name="Klaenhammer T.R."/>
            <person name="Caufield P.W."/>
            <person name="Cui Y."/>
            <person name="Zhang H."/>
            <person name="O'Toole P.W."/>
        </authorList>
    </citation>
    <scope>NUCLEOTIDE SEQUENCE [LARGE SCALE GENOMIC DNA]</scope>
    <source>
        <strain evidence="2 5">ATCC BAA-66</strain>
        <strain evidence="3 4">DSM 13344</strain>
    </source>
</reference>
<dbReference type="EMBL" id="JQAT01000003">
    <property type="protein sequence ID" value="KRN28357.1"/>
    <property type="molecule type" value="Genomic_DNA"/>
</dbReference>
<feature type="transmembrane region" description="Helical" evidence="1">
    <location>
        <begin position="261"/>
        <end position="285"/>
    </location>
</feature>
<gene>
    <name evidence="2" type="ORF">IV38_GL001356</name>
    <name evidence="3" type="ORF">IV40_GL001143</name>
</gene>
<evidence type="ECO:0000313" key="3">
    <source>
        <dbReference type="EMBL" id="KRN31858.1"/>
    </source>
</evidence>
<comment type="caution">
    <text evidence="3">The sequence shown here is derived from an EMBL/GenBank/DDBJ whole genome shotgun (WGS) entry which is preliminary data.</text>
</comment>
<evidence type="ECO:0000313" key="5">
    <source>
        <dbReference type="Proteomes" id="UP000051751"/>
    </source>
</evidence>
<name>A0A0R2FU08_9LACO</name>
<organism evidence="3 4">
    <name type="scientific">Lactobacillus selangorensis</name>
    <dbReference type="NCBI Taxonomy" id="81857"/>
    <lineage>
        <taxon>Bacteria</taxon>
        <taxon>Bacillati</taxon>
        <taxon>Bacillota</taxon>
        <taxon>Bacilli</taxon>
        <taxon>Lactobacillales</taxon>
        <taxon>Lactobacillaceae</taxon>
        <taxon>Lactobacillus</taxon>
    </lineage>
</organism>
<evidence type="ECO:0000313" key="2">
    <source>
        <dbReference type="EMBL" id="KRN28357.1"/>
    </source>
</evidence>
<dbReference type="STRING" id="81857.IV38_GL001356"/>
<dbReference type="Proteomes" id="UP000051645">
    <property type="component" value="Unassembled WGS sequence"/>
</dbReference>
<protein>
    <submittedName>
        <fullName evidence="3">Uncharacterized protein</fullName>
    </submittedName>
</protein>
<evidence type="ECO:0000313" key="4">
    <source>
        <dbReference type="Proteomes" id="UP000051645"/>
    </source>
</evidence>
<dbReference type="OrthoDB" id="2340065at2"/>
<feature type="transmembrane region" description="Helical" evidence="1">
    <location>
        <begin position="335"/>
        <end position="359"/>
    </location>
</feature>
<feature type="transmembrane region" description="Helical" evidence="1">
    <location>
        <begin position="371"/>
        <end position="394"/>
    </location>
</feature>
<feature type="transmembrane region" description="Helical" evidence="1">
    <location>
        <begin position="94"/>
        <end position="117"/>
    </location>
</feature>
<keyword evidence="1" id="KW-0812">Transmembrane</keyword>
<feature type="transmembrane region" description="Helical" evidence="1">
    <location>
        <begin position="71"/>
        <end position="88"/>
    </location>
</feature>
<keyword evidence="1" id="KW-0472">Membrane</keyword>
<dbReference type="PATRIC" id="fig|81857.3.peg.1365"/>
<feature type="transmembrane region" description="Helical" evidence="1">
    <location>
        <begin position="226"/>
        <end position="249"/>
    </location>
</feature>